<dbReference type="AlphaFoldDB" id="A0A4T0FRG7"/>
<proteinExistence type="inferred from homology"/>
<dbReference type="EMBL" id="SPNW01000027">
    <property type="protein sequence ID" value="TIA89466.1"/>
    <property type="molecule type" value="Genomic_DNA"/>
</dbReference>
<accession>A0A4T0FRG7</accession>
<evidence type="ECO:0000259" key="2">
    <source>
        <dbReference type="Pfam" id="PF12923"/>
    </source>
</evidence>
<dbReference type="Gene3D" id="3.30.70.330">
    <property type="match status" value="1"/>
</dbReference>
<comment type="similarity">
    <text evidence="1">Belongs to the RRP7 family.</text>
</comment>
<dbReference type="InterPro" id="IPR012677">
    <property type="entry name" value="Nucleotide-bd_a/b_plait_sf"/>
</dbReference>
<name>A0A4T0FRG7_9BASI</name>
<dbReference type="GO" id="GO:0006364">
    <property type="term" value="P:rRNA processing"/>
    <property type="evidence" value="ECO:0007669"/>
    <property type="project" value="TreeGrafter"/>
</dbReference>
<comment type="caution">
    <text evidence="3">The sequence shown here is derived from an EMBL/GenBank/DDBJ whole genome shotgun (WGS) entry which is preliminary data.</text>
</comment>
<sequence>MSKPSGFKRVELVRDDGDTHAIYVKQHTSQSAETADSASTHDRTVFVTHLPIDLNDEDIRNTFNSVVSVESISRSRLALAHTEYPSGLDSDSEGYINHYRNPNRNVHMVLKSSSDLKKLLKCAQITIHSHSINTSSSLLQLYKSSRPAHSAVKDFTNNFMKQFEADALAEKHRQISNEKEAQMEDDGFTLVERGGKHGRAANEAGVQVASKLFNGGVVDEDSAEYRRKKRKFNQPLDDFYRWQRRERKREDLANLRLKFENDKKRVDEFKQHRRYKPY</sequence>
<feature type="domain" description="Ribosomal RNA-processing protein 7 C-terminal" evidence="2">
    <location>
        <begin position="144"/>
        <end position="278"/>
    </location>
</feature>
<protein>
    <recommendedName>
        <fullName evidence="2">Ribosomal RNA-processing protein 7 C-terminal domain-containing protein</fullName>
    </recommendedName>
</protein>
<organism evidence="3 4">
    <name type="scientific">Wallemia hederae</name>
    <dbReference type="NCBI Taxonomy" id="1540922"/>
    <lineage>
        <taxon>Eukaryota</taxon>
        <taxon>Fungi</taxon>
        <taxon>Dikarya</taxon>
        <taxon>Basidiomycota</taxon>
        <taxon>Wallemiomycotina</taxon>
        <taxon>Wallemiomycetes</taxon>
        <taxon>Wallemiales</taxon>
        <taxon>Wallemiaceae</taxon>
        <taxon>Wallemia</taxon>
    </lineage>
</organism>
<gene>
    <name evidence="3" type="ORF">E3P99_02051</name>
</gene>
<dbReference type="Pfam" id="PF12923">
    <property type="entry name" value="RRP7"/>
    <property type="match status" value="1"/>
</dbReference>
<dbReference type="GO" id="GO:0034456">
    <property type="term" value="C:UTP-C complex"/>
    <property type="evidence" value="ECO:0007669"/>
    <property type="project" value="TreeGrafter"/>
</dbReference>
<dbReference type="SUPFAM" id="SSF54928">
    <property type="entry name" value="RNA-binding domain, RBD"/>
    <property type="match status" value="1"/>
</dbReference>
<dbReference type="PANTHER" id="PTHR13191">
    <property type="entry name" value="RIBOSOMAL RNA PROCESSING PROTEIN 7-RELATED"/>
    <property type="match status" value="1"/>
</dbReference>
<evidence type="ECO:0000256" key="1">
    <source>
        <dbReference type="ARBA" id="ARBA00006110"/>
    </source>
</evidence>
<dbReference type="InterPro" id="IPR040446">
    <property type="entry name" value="RRP7"/>
</dbReference>
<dbReference type="Proteomes" id="UP000310189">
    <property type="component" value="Unassembled WGS sequence"/>
</dbReference>
<dbReference type="Gene3D" id="6.10.250.1770">
    <property type="match status" value="1"/>
</dbReference>
<dbReference type="GO" id="GO:0000028">
    <property type="term" value="P:ribosomal small subunit assembly"/>
    <property type="evidence" value="ECO:0007669"/>
    <property type="project" value="TreeGrafter"/>
</dbReference>
<dbReference type="InterPro" id="IPR035979">
    <property type="entry name" value="RBD_domain_sf"/>
</dbReference>
<evidence type="ECO:0000313" key="3">
    <source>
        <dbReference type="EMBL" id="TIA89466.1"/>
    </source>
</evidence>
<keyword evidence="4" id="KW-1185">Reference proteome</keyword>
<dbReference type="InterPro" id="IPR024326">
    <property type="entry name" value="RRP7_C"/>
</dbReference>
<dbReference type="GO" id="GO:0003676">
    <property type="term" value="F:nucleic acid binding"/>
    <property type="evidence" value="ECO:0007669"/>
    <property type="project" value="InterPro"/>
</dbReference>
<reference evidence="3 4" key="1">
    <citation type="submission" date="2019-03" db="EMBL/GenBank/DDBJ databases">
        <title>Sequencing 23 genomes of Wallemia ichthyophaga.</title>
        <authorList>
            <person name="Gostincar C."/>
        </authorList>
    </citation>
    <scope>NUCLEOTIDE SEQUENCE [LARGE SCALE GENOMIC DNA]</scope>
    <source>
        <strain evidence="3 4">EXF-5753</strain>
    </source>
</reference>
<dbReference type="PANTHER" id="PTHR13191:SF0">
    <property type="entry name" value="RIBOSOMAL RNA-PROCESSING PROTEIN 7 HOMOLOG A-RELATED"/>
    <property type="match status" value="1"/>
</dbReference>
<dbReference type="OrthoDB" id="5390at2759"/>
<dbReference type="GO" id="GO:0032545">
    <property type="term" value="C:CURI complex"/>
    <property type="evidence" value="ECO:0007669"/>
    <property type="project" value="TreeGrafter"/>
</dbReference>
<evidence type="ECO:0000313" key="4">
    <source>
        <dbReference type="Proteomes" id="UP000310189"/>
    </source>
</evidence>